<evidence type="ECO:0000256" key="4">
    <source>
        <dbReference type="ARBA" id="ARBA00022984"/>
    </source>
</evidence>
<dbReference type="GO" id="GO:0016740">
    <property type="term" value="F:transferase activity"/>
    <property type="evidence" value="ECO:0007669"/>
    <property type="project" value="UniProtKB-KW"/>
</dbReference>
<keyword evidence="3 6" id="KW-0133">Cell shape</keyword>
<comment type="caution">
    <text evidence="9">The sequence shown here is derived from an EMBL/GenBank/DDBJ whole genome shotgun (WGS) entry which is preliminary data.</text>
</comment>
<keyword evidence="5 6" id="KW-0961">Cell wall biogenesis/degradation</keyword>
<evidence type="ECO:0000256" key="6">
    <source>
        <dbReference type="PROSITE-ProRule" id="PRU01373"/>
    </source>
</evidence>
<dbReference type="GO" id="GO:0071555">
    <property type="term" value="P:cell wall organization"/>
    <property type="evidence" value="ECO:0007669"/>
    <property type="project" value="UniProtKB-UniRule"/>
</dbReference>
<protein>
    <recommendedName>
        <fullName evidence="8">L,D-TPase catalytic domain-containing protein</fullName>
    </recommendedName>
</protein>
<evidence type="ECO:0000313" key="10">
    <source>
        <dbReference type="Proteomes" id="UP000282574"/>
    </source>
</evidence>
<sequence>MTLKSLTSISFSCFLVAVFSIQGEAKTTFEITEKDYPPRLANTFSSDRALNKSEPKNLQAQLTAAAQGNYMTLTPTSKANARGNPLYHLNLYVNGQLLKTYTSVSGRYNTQDRDRHRSGTEAPLPDGRYQVAKVPIPGIIAEAGDRFLPIQPLFQTGRSALGIHYDPSFEKKNGEDGTSGCIAVTNRDTLTELLNYVRTYQPKYLEVQIR</sequence>
<keyword evidence="10" id="KW-1185">Reference proteome</keyword>
<comment type="pathway">
    <text evidence="1 6">Cell wall biogenesis; peptidoglycan biosynthesis.</text>
</comment>
<feature type="active site" description="Nucleophile" evidence="6">
    <location>
        <position position="181"/>
    </location>
</feature>
<dbReference type="PROSITE" id="PS52029">
    <property type="entry name" value="LD_TPASE"/>
    <property type="match status" value="1"/>
</dbReference>
<evidence type="ECO:0000256" key="3">
    <source>
        <dbReference type="ARBA" id="ARBA00022960"/>
    </source>
</evidence>
<evidence type="ECO:0000256" key="5">
    <source>
        <dbReference type="ARBA" id="ARBA00023316"/>
    </source>
</evidence>
<dbReference type="SUPFAM" id="SSF141523">
    <property type="entry name" value="L,D-transpeptidase catalytic domain-like"/>
    <property type="match status" value="1"/>
</dbReference>
<keyword evidence="2" id="KW-0808">Transferase</keyword>
<feature type="active site" description="Proton donor/acceptor" evidence="6">
    <location>
        <position position="164"/>
    </location>
</feature>
<evidence type="ECO:0000313" key="9">
    <source>
        <dbReference type="EMBL" id="RUT14430.1"/>
    </source>
</evidence>
<dbReference type="AlphaFoldDB" id="A0AB37USV9"/>
<gene>
    <name evidence="9" type="ORF">DSM107010_04610</name>
</gene>
<dbReference type="Gene3D" id="2.40.440.10">
    <property type="entry name" value="L,D-transpeptidase catalytic domain-like"/>
    <property type="match status" value="1"/>
</dbReference>
<dbReference type="CDD" id="cd16913">
    <property type="entry name" value="YkuD_like"/>
    <property type="match status" value="1"/>
</dbReference>
<dbReference type="Proteomes" id="UP000282574">
    <property type="component" value="Unassembled WGS sequence"/>
</dbReference>
<dbReference type="EMBL" id="RSCK01000002">
    <property type="protein sequence ID" value="RUT14430.1"/>
    <property type="molecule type" value="Genomic_DNA"/>
</dbReference>
<dbReference type="GO" id="GO:0009252">
    <property type="term" value="P:peptidoglycan biosynthetic process"/>
    <property type="evidence" value="ECO:0007669"/>
    <property type="project" value="UniProtKB-KW"/>
</dbReference>
<evidence type="ECO:0000259" key="8">
    <source>
        <dbReference type="PROSITE" id="PS52029"/>
    </source>
</evidence>
<dbReference type="RefSeq" id="WP_181246527.1">
    <property type="nucleotide sequence ID" value="NZ_JAVKZF010000008.1"/>
</dbReference>
<organism evidence="9 10">
    <name type="scientific">Chroococcidiopsis cubana SAG 39.79</name>
    <dbReference type="NCBI Taxonomy" id="388085"/>
    <lineage>
        <taxon>Bacteria</taxon>
        <taxon>Bacillati</taxon>
        <taxon>Cyanobacteriota</taxon>
        <taxon>Cyanophyceae</taxon>
        <taxon>Chroococcidiopsidales</taxon>
        <taxon>Chroococcidiopsidaceae</taxon>
        <taxon>Chroococcidiopsis</taxon>
    </lineage>
</organism>
<feature type="compositionally biased region" description="Basic and acidic residues" evidence="7">
    <location>
        <begin position="110"/>
        <end position="119"/>
    </location>
</feature>
<evidence type="ECO:0000256" key="2">
    <source>
        <dbReference type="ARBA" id="ARBA00022679"/>
    </source>
</evidence>
<evidence type="ECO:0000256" key="1">
    <source>
        <dbReference type="ARBA" id="ARBA00004752"/>
    </source>
</evidence>
<dbReference type="InterPro" id="IPR005490">
    <property type="entry name" value="LD_TPept_cat_dom"/>
</dbReference>
<keyword evidence="4 6" id="KW-0573">Peptidoglycan synthesis</keyword>
<dbReference type="Pfam" id="PF03734">
    <property type="entry name" value="YkuD"/>
    <property type="match status" value="1"/>
</dbReference>
<feature type="domain" description="L,D-TPase catalytic" evidence="8">
    <location>
        <begin position="78"/>
        <end position="210"/>
    </location>
</feature>
<dbReference type="InterPro" id="IPR038063">
    <property type="entry name" value="Transpep_catalytic_dom"/>
</dbReference>
<accession>A0AB37USV9</accession>
<proteinExistence type="predicted"/>
<feature type="region of interest" description="Disordered" evidence="7">
    <location>
        <begin position="107"/>
        <end position="126"/>
    </location>
</feature>
<name>A0AB37USV9_9CYAN</name>
<reference evidence="9 10" key="1">
    <citation type="journal article" date="2019" name="Genome Biol. Evol.">
        <title>Day and night: Metabolic profiles and evolutionary relationships of six axenic non-marine cyanobacteria.</title>
        <authorList>
            <person name="Will S.E."/>
            <person name="Henke P."/>
            <person name="Boedeker C."/>
            <person name="Huang S."/>
            <person name="Brinkmann H."/>
            <person name="Rohde M."/>
            <person name="Jarek M."/>
            <person name="Friedl T."/>
            <person name="Seufert S."/>
            <person name="Schumacher M."/>
            <person name="Overmann J."/>
            <person name="Neumann-Schaal M."/>
            <person name="Petersen J."/>
        </authorList>
    </citation>
    <scope>NUCLEOTIDE SEQUENCE [LARGE SCALE GENOMIC DNA]</scope>
    <source>
        <strain evidence="9 10">SAG 39.79</strain>
    </source>
</reference>
<evidence type="ECO:0000256" key="7">
    <source>
        <dbReference type="SAM" id="MobiDB-lite"/>
    </source>
</evidence>
<dbReference type="GO" id="GO:0008360">
    <property type="term" value="P:regulation of cell shape"/>
    <property type="evidence" value="ECO:0007669"/>
    <property type="project" value="UniProtKB-UniRule"/>
</dbReference>